<accession>A0AAE3EQH4</accession>
<evidence type="ECO:0000313" key="1">
    <source>
        <dbReference type="EMBL" id="MCG2459215.1"/>
    </source>
</evidence>
<dbReference type="RefSeq" id="WP_317900365.1">
    <property type="nucleotide sequence ID" value="NZ_JAIRBC010000001.1"/>
</dbReference>
<dbReference type="AlphaFoldDB" id="A0AAE3EQH4"/>
<keyword evidence="2" id="KW-1185">Reference proteome</keyword>
<evidence type="ECO:0000313" key="2">
    <source>
        <dbReference type="Proteomes" id="UP001200642"/>
    </source>
</evidence>
<dbReference type="EMBL" id="JAIRBC010000001">
    <property type="protein sequence ID" value="MCG2459215.1"/>
    <property type="molecule type" value="Genomic_DNA"/>
</dbReference>
<name>A0AAE3EQH4_9FLAO</name>
<dbReference type="Proteomes" id="UP001200642">
    <property type="component" value="Unassembled WGS sequence"/>
</dbReference>
<protein>
    <submittedName>
        <fullName evidence="1">DUF6327 family protein</fullName>
    </submittedName>
</protein>
<gene>
    <name evidence="1" type="ORF">K8352_00475</name>
</gene>
<sequence>MRQRQFTSFDEIDERLKILKLQREIDQESIKLNWNRTKSGLNPANILGNIGGLLPKLIISFMAGKLMKRLRS</sequence>
<reference evidence="1" key="1">
    <citation type="submission" date="2023-02" db="EMBL/GenBank/DDBJ databases">
        <title>Genome of Flavobacteriaceae gen. nov. sp. strain F89.</title>
        <authorList>
            <person name="Wang Y."/>
        </authorList>
    </citation>
    <scope>NUCLEOTIDE SEQUENCE</scope>
    <source>
        <strain evidence="1">F89</strain>
    </source>
</reference>
<proteinExistence type="predicted"/>
<dbReference type="InterPro" id="IPR046290">
    <property type="entry name" value="DUF6327"/>
</dbReference>
<dbReference type="Pfam" id="PF19852">
    <property type="entry name" value="DUF6327"/>
    <property type="match status" value="1"/>
</dbReference>
<organism evidence="1 2">
    <name type="scientific">Cerina litoralis</name>
    <dbReference type="NCBI Taxonomy" id="2874477"/>
    <lineage>
        <taxon>Bacteria</taxon>
        <taxon>Pseudomonadati</taxon>
        <taxon>Bacteroidota</taxon>
        <taxon>Flavobacteriia</taxon>
        <taxon>Flavobacteriales</taxon>
        <taxon>Flavobacteriaceae</taxon>
        <taxon>Cerina</taxon>
    </lineage>
</organism>
<comment type="caution">
    <text evidence="1">The sequence shown here is derived from an EMBL/GenBank/DDBJ whole genome shotgun (WGS) entry which is preliminary data.</text>
</comment>